<feature type="region of interest" description="Disordered" evidence="1">
    <location>
        <begin position="222"/>
        <end position="256"/>
    </location>
</feature>
<feature type="compositionally biased region" description="Acidic residues" evidence="1">
    <location>
        <begin position="114"/>
        <end position="138"/>
    </location>
</feature>
<feature type="compositionally biased region" description="Polar residues" evidence="1">
    <location>
        <begin position="38"/>
        <end position="59"/>
    </location>
</feature>
<evidence type="ECO:0000313" key="3">
    <source>
        <dbReference type="Proteomes" id="UP000041254"/>
    </source>
</evidence>
<reference evidence="2 3" key="1">
    <citation type="submission" date="2014-11" db="EMBL/GenBank/DDBJ databases">
        <authorList>
            <person name="Zhu J."/>
            <person name="Qi W."/>
            <person name="Song R."/>
        </authorList>
    </citation>
    <scope>NUCLEOTIDE SEQUENCE [LARGE SCALE GENOMIC DNA]</scope>
</reference>
<feature type="compositionally biased region" description="Acidic residues" evidence="1">
    <location>
        <begin position="1004"/>
        <end position="1013"/>
    </location>
</feature>
<feature type="compositionally biased region" description="Acidic residues" evidence="1">
    <location>
        <begin position="174"/>
        <end position="186"/>
    </location>
</feature>
<feature type="region of interest" description="Disordered" evidence="1">
    <location>
        <begin position="460"/>
        <end position="640"/>
    </location>
</feature>
<evidence type="ECO:0000256" key="1">
    <source>
        <dbReference type="SAM" id="MobiDB-lite"/>
    </source>
</evidence>
<organism evidence="2 3">
    <name type="scientific">Vitrella brassicaformis (strain CCMP3155)</name>
    <dbReference type="NCBI Taxonomy" id="1169540"/>
    <lineage>
        <taxon>Eukaryota</taxon>
        <taxon>Sar</taxon>
        <taxon>Alveolata</taxon>
        <taxon>Colpodellida</taxon>
        <taxon>Vitrellaceae</taxon>
        <taxon>Vitrella</taxon>
    </lineage>
</organism>
<proteinExistence type="predicted"/>
<feature type="compositionally biased region" description="Acidic residues" evidence="1">
    <location>
        <begin position="1137"/>
        <end position="1150"/>
    </location>
</feature>
<feature type="region of interest" description="Disordered" evidence="1">
    <location>
        <begin position="1250"/>
        <end position="1330"/>
    </location>
</feature>
<protein>
    <submittedName>
        <fullName evidence="2">Uncharacterized protein</fullName>
    </submittedName>
</protein>
<feature type="compositionally biased region" description="Gly residues" evidence="1">
    <location>
        <begin position="1265"/>
        <end position="1281"/>
    </location>
</feature>
<evidence type="ECO:0000313" key="2">
    <source>
        <dbReference type="EMBL" id="CEM28282.1"/>
    </source>
</evidence>
<feature type="region of interest" description="Disordered" evidence="1">
    <location>
        <begin position="1"/>
        <end position="205"/>
    </location>
</feature>
<feature type="compositionally biased region" description="Acidic residues" evidence="1">
    <location>
        <begin position="988"/>
        <end position="997"/>
    </location>
</feature>
<feature type="compositionally biased region" description="Gly residues" evidence="1">
    <location>
        <begin position="1609"/>
        <end position="1625"/>
    </location>
</feature>
<dbReference type="VEuPathDB" id="CryptoDB:Vbra_22259"/>
<dbReference type="EMBL" id="CDMY01000649">
    <property type="protein sequence ID" value="CEM28282.1"/>
    <property type="molecule type" value="Genomic_DNA"/>
</dbReference>
<name>A0A0G4GFJ2_VITBC</name>
<feature type="compositionally biased region" description="Pro residues" evidence="1">
    <location>
        <begin position="1567"/>
        <end position="1580"/>
    </location>
</feature>
<feature type="compositionally biased region" description="Basic and acidic residues" evidence="1">
    <location>
        <begin position="1284"/>
        <end position="1294"/>
    </location>
</feature>
<feature type="region of interest" description="Disordered" evidence="1">
    <location>
        <begin position="967"/>
        <end position="1022"/>
    </location>
</feature>
<feature type="compositionally biased region" description="Acidic residues" evidence="1">
    <location>
        <begin position="854"/>
        <end position="880"/>
    </location>
</feature>
<feature type="compositionally biased region" description="Basic and acidic residues" evidence="1">
    <location>
        <begin position="1536"/>
        <end position="1549"/>
    </location>
</feature>
<feature type="compositionally biased region" description="Basic and acidic residues" evidence="1">
    <location>
        <begin position="494"/>
        <end position="504"/>
    </location>
</feature>
<feature type="region of interest" description="Disordered" evidence="1">
    <location>
        <begin position="1470"/>
        <end position="1652"/>
    </location>
</feature>
<feature type="region of interest" description="Disordered" evidence="1">
    <location>
        <begin position="843"/>
        <end position="892"/>
    </location>
</feature>
<feature type="region of interest" description="Disordered" evidence="1">
    <location>
        <begin position="734"/>
        <end position="760"/>
    </location>
</feature>
<dbReference type="InParanoid" id="A0A0G4GFJ2"/>
<sequence>MSSQGAHQPPMPVPSTGAVCVKQEPQADSTAPRATPDLTVSSHGISGQSSAHTTDRSSPTPCPPGHHHDATSSCGPPGACGRERVETEAAQTRRGGGGQGEAASSPRHLKATELEDFEDDDDDDDDEAEEEEEEEQDEMTLLIFRSSAAAAAAQMATSVPPGLSDAVAGREDEQMGDGEQQEEGDEVAASAAATNGPPVPLWRMPFPPFPFRPPLDGRRGVVMGGMGVPPPTPDHENEAEGDGDEEHTPDGPDLAAAADGHLEDVCTSCERHYKSVRDKVKSSAFSRLNHHPHVTATFTPAPSPPPNTDEVTVTIGPFLAGDASDQSSHSHSDGYFVRGLATRPKGSKRWSFSKSLTYKVRSVLDHGVEKFRFTEEAGRRIIGRKIRHDDCEMLAATPPAPRPRHVPPSASGSAAEAAAMRDVTHHPPATDPSPTGEVAERRAGEPIEDWQAWWENAIDDLDDSSDEGGQGEGEGGDAAEEHAERTPQPGVQVKTERGPRDGGRTGRQQQQKQQHHDQAHTPEGTYLPAAPPPAAAAAAAAASSCHGPQRNSNPHYLGSFGGATALDKNTLNRGGRRGESPQAAAAAASSTGDGGREGGLLRALHRLPRKEKGGGDGEVGMDVDHKARKRGREPSSGSFGGELVDAKDALDVYAKQRLAELRRLNGYGRVGYGIYIVWHQFTWMVRVGSRSGRLAACDTISPSSRTQEAIDKALEEAVDTRNRLAETAGLPPIRSLHSRHCGGDEGEGDEQLPEGASEDEKGACALDKKTFNAYGKERQAALRRLNGVRGTHIMWHHNGWFIQIRLDNQQKSYRIGVRGRTRQAIDKALQEAVEKRNRLAKTVGLPPLRYPPGEGEEEEGNDGDEMDMAEHDDEEGEEGEHDQKARKRRKRKGGLLDGYAEDRMSELRHLNRHMSTYITWHPDGRWQVCVRHDGKSHYATVRPRARTREAIDEALDEAVDKRNKLLDTMGCPPIQPLPSRCRQRGGEGDGEGEDGEIEGSSVAPEEDQDDEQDSSFGGASVDKDALDRYARQRLADLRRLNVPEDINFRWHKFAWSIQFRHKGGRLWRTFPPLPFTQEAIDKALEEAVQARNQLASDLGRPPIRSLPSGHGQGVAEGSGEAHGDGEDEMEGSVGAPEVEEEEEQDETDEEYDRKPQKRARGRETPAGSSADLEKDALDRYAKQRLAELRRLNETDRINVSWYDFAWSIQLRQGSGRRRASHAINPRARTLQAIDKALEEAVDKRNRMAKTMGCPPIRSLPSGCPAGTGGVAEGSGEAGGQGDNDAEHGRLARVGDEEEEDDGHDHTGEQYDRKPQKRARGTEASAGSSAAAAAAAVDRDALDRYAKQRLAELRRLNESGRTQDRHTVGVALYATYWSGSSAAAAAAAAAAVDRDALDVYAKQRLAELRRLNVSERINVTWYDSTWVIRFRQGSGHRASHAINPQARTLEGIDKALEKAVETRNRLAKTIGSPPIQSLWSDHPAGAEEANEGEGDGHGDYEVVIEGSGGEPENGDGREKEEQEDDGDRDDAGLSSEKIQKAVEVRNKTLKDSPPLLLPQCLTASPTSPAAPPVAPPPPPPSAAAADASARHDTNEQQDQAAEMAEEGGPMMVGGERGNGDEPGGVLNGCDPSSPADQGVAAGDMQPRDMDMEV</sequence>
<accession>A0A0G4GFJ2</accession>
<feature type="compositionally biased region" description="Basic and acidic residues" evidence="1">
    <location>
        <begin position="1302"/>
        <end position="1313"/>
    </location>
</feature>
<feature type="region of interest" description="Disordered" evidence="1">
    <location>
        <begin position="395"/>
        <end position="448"/>
    </location>
</feature>
<feature type="region of interest" description="Disordered" evidence="1">
    <location>
        <begin position="1097"/>
        <end position="1175"/>
    </location>
</feature>
<dbReference type="Proteomes" id="UP000041254">
    <property type="component" value="Unassembled WGS sequence"/>
</dbReference>
<gene>
    <name evidence="2" type="ORF">Vbra_22259</name>
</gene>
<keyword evidence="3" id="KW-1185">Reference proteome</keyword>
<feature type="compositionally biased region" description="Low complexity" evidence="1">
    <location>
        <begin position="407"/>
        <end position="418"/>
    </location>
</feature>